<evidence type="ECO:0000313" key="3">
    <source>
        <dbReference type="EMBL" id="KAG2896298.1"/>
    </source>
</evidence>
<sequence>MIAAVEYVTRYAVAATIKQHTAENVARFLMQKVFLQFGPFRELLTDGAPELTGLVMEQLVELLQAQQVNPVPY</sequence>
<name>A0A8T1B8H2_9STRA</name>
<dbReference type="Proteomes" id="UP000697107">
    <property type="component" value="Unassembled WGS sequence"/>
</dbReference>
<dbReference type="PROSITE" id="PS50994">
    <property type="entry name" value="INTEGRASE"/>
    <property type="match status" value="1"/>
</dbReference>
<dbReference type="VEuPathDB" id="FungiDB:PC110_g7622"/>
<dbReference type="Gene3D" id="3.30.420.10">
    <property type="entry name" value="Ribonuclease H-like superfamily/Ribonuclease H"/>
    <property type="match status" value="1"/>
</dbReference>
<dbReference type="EMBL" id="RCML01000821">
    <property type="protein sequence ID" value="KAG2968972.1"/>
    <property type="molecule type" value="Genomic_DNA"/>
</dbReference>
<dbReference type="InterPro" id="IPR036397">
    <property type="entry name" value="RNaseH_sf"/>
</dbReference>
<dbReference type="InterPro" id="IPR001584">
    <property type="entry name" value="Integrase_cat-core"/>
</dbReference>
<dbReference type="Proteomes" id="UP000774804">
    <property type="component" value="Unassembled WGS sequence"/>
</dbReference>
<dbReference type="EMBL" id="RCMI01000841">
    <property type="protein sequence ID" value="KAG2896298.1"/>
    <property type="molecule type" value="Genomic_DNA"/>
</dbReference>
<reference evidence="3" key="1">
    <citation type="submission" date="2018-10" db="EMBL/GenBank/DDBJ databases">
        <title>Effector identification in a new, highly contiguous assembly of the strawberry crown rot pathogen Phytophthora cactorum.</title>
        <authorList>
            <person name="Armitage A.D."/>
            <person name="Nellist C.F."/>
            <person name="Bates H."/>
            <person name="Vickerstaff R.J."/>
            <person name="Harrison R.J."/>
        </authorList>
    </citation>
    <scope>NUCLEOTIDE SEQUENCE</scope>
    <source>
        <strain evidence="2">15-7</strain>
        <strain evidence="3">4032</strain>
        <strain evidence="4">P415</strain>
    </source>
</reference>
<evidence type="ECO:0000313" key="4">
    <source>
        <dbReference type="EMBL" id="KAG2968972.1"/>
    </source>
</evidence>
<organism evidence="3 5">
    <name type="scientific">Phytophthora cactorum</name>
    <dbReference type="NCBI Taxonomy" id="29920"/>
    <lineage>
        <taxon>Eukaryota</taxon>
        <taxon>Sar</taxon>
        <taxon>Stramenopiles</taxon>
        <taxon>Oomycota</taxon>
        <taxon>Peronosporomycetes</taxon>
        <taxon>Peronosporales</taxon>
        <taxon>Peronosporaceae</taxon>
        <taxon>Phytophthora</taxon>
    </lineage>
</organism>
<dbReference type="InterPro" id="IPR012337">
    <property type="entry name" value="RNaseH-like_sf"/>
</dbReference>
<dbReference type="GO" id="GO:0003676">
    <property type="term" value="F:nucleic acid binding"/>
    <property type="evidence" value="ECO:0007669"/>
    <property type="project" value="InterPro"/>
</dbReference>
<feature type="domain" description="Integrase catalytic" evidence="1">
    <location>
        <begin position="1"/>
        <end position="73"/>
    </location>
</feature>
<evidence type="ECO:0000313" key="5">
    <source>
        <dbReference type="Proteomes" id="UP000774804"/>
    </source>
</evidence>
<dbReference type="AlphaFoldDB" id="A0A8T1B8H2"/>
<dbReference type="SUPFAM" id="SSF53098">
    <property type="entry name" value="Ribonuclease H-like"/>
    <property type="match status" value="1"/>
</dbReference>
<accession>A0A8T1B8H2</accession>
<evidence type="ECO:0000259" key="1">
    <source>
        <dbReference type="PROSITE" id="PS50994"/>
    </source>
</evidence>
<comment type="caution">
    <text evidence="3">The sequence shown here is derived from an EMBL/GenBank/DDBJ whole genome shotgun (WGS) entry which is preliminary data.</text>
</comment>
<dbReference type="GO" id="GO:0015074">
    <property type="term" value="P:DNA integration"/>
    <property type="evidence" value="ECO:0007669"/>
    <property type="project" value="InterPro"/>
</dbReference>
<evidence type="ECO:0000313" key="2">
    <source>
        <dbReference type="EMBL" id="KAG2846315.1"/>
    </source>
</evidence>
<dbReference type="EMBL" id="RCMG01000814">
    <property type="protein sequence ID" value="KAG2846315.1"/>
    <property type="molecule type" value="Genomic_DNA"/>
</dbReference>
<dbReference type="Proteomes" id="UP000735874">
    <property type="component" value="Unassembled WGS sequence"/>
</dbReference>
<gene>
    <name evidence="2" type="ORF">PC113_g18003</name>
    <name evidence="3" type="ORF">PC115_g17552</name>
    <name evidence="4" type="ORF">PC118_g17696</name>
</gene>
<protein>
    <recommendedName>
        <fullName evidence="1">Integrase catalytic domain-containing protein</fullName>
    </recommendedName>
</protein>
<proteinExistence type="predicted"/>